<gene>
    <name evidence="2" type="ORF">QE367_001102</name>
</gene>
<name>A0ABU1I1C7_9MICO</name>
<keyword evidence="3" id="KW-1185">Reference proteome</keyword>
<evidence type="ECO:0000313" key="3">
    <source>
        <dbReference type="Proteomes" id="UP001260188"/>
    </source>
</evidence>
<keyword evidence="1" id="KW-0472">Membrane</keyword>
<proteinExistence type="predicted"/>
<dbReference type="Proteomes" id="UP001260188">
    <property type="component" value="Unassembled WGS sequence"/>
</dbReference>
<feature type="transmembrane region" description="Helical" evidence="1">
    <location>
        <begin position="65"/>
        <end position="84"/>
    </location>
</feature>
<accession>A0ABU1I1C7</accession>
<dbReference type="PANTHER" id="PTHR38446:SF1">
    <property type="entry name" value="BLL0914 PROTEIN"/>
    <property type="match status" value="1"/>
</dbReference>
<evidence type="ECO:0000256" key="1">
    <source>
        <dbReference type="SAM" id="Phobius"/>
    </source>
</evidence>
<reference evidence="2 3" key="1">
    <citation type="submission" date="2023-08" db="EMBL/GenBank/DDBJ databases">
        <title>Functional and genomic diversity of the sorghum phyllosphere microbiome.</title>
        <authorList>
            <person name="Shade A."/>
        </authorList>
    </citation>
    <scope>NUCLEOTIDE SEQUENCE [LARGE SCALE GENOMIC DNA]</scope>
    <source>
        <strain evidence="2 3">SORGH_AS_0919</strain>
    </source>
</reference>
<keyword evidence="1" id="KW-0812">Transmembrane</keyword>
<sequence length="138" mass="14003">MSTAGREQLMIIAGLALAGLAALIHVFIFYLESIAWTSERARKTFGTGTAAQAEAQKALAFNQGFYNLFLAIAVFVGIVVVIAGNLPVGATLVFTGAGSMVAASLVLILSDPSKASAALKQGVVPALGVLALALGIAL</sequence>
<feature type="transmembrane region" description="Helical" evidence="1">
    <location>
        <begin position="12"/>
        <end position="31"/>
    </location>
</feature>
<keyword evidence="1" id="KW-1133">Transmembrane helix</keyword>
<dbReference type="PANTHER" id="PTHR38446">
    <property type="entry name" value="BLL0914 PROTEIN"/>
    <property type="match status" value="1"/>
</dbReference>
<dbReference type="InterPro" id="IPR009732">
    <property type="entry name" value="DUF1304"/>
</dbReference>
<evidence type="ECO:0000313" key="2">
    <source>
        <dbReference type="EMBL" id="MDR6166898.1"/>
    </source>
</evidence>
<dbReference type="Pfam" id="PF06993">
    <property type="entry name" value="DUF1304"/>
    <property type="match status" value="1"/>
</dbReference>
<organism evidence="2 3">
    <name type="scientific">Microbacterium paludicola</name>
    <dbReference type="NCBI Taxonomy" id="300019"/>
    <lineage>
        <taxon>Bacteria</taxon>
        <taxon>Bacillati</taxon>
        <taxon>Actinomycetota</taxon>
        <taxon>Actinomycetes</taxon>
        <taxon>Micrococcales</taxon>
        <taxon>Microbacteriaceae</taxon>
        <taxon>Microbacterium</taxon>
    </lineage>
</organism>
<feature type="transmembrane region" description="Helical" evidence="1">
    <location>
        <begin position="117"/>
        <end position="137"/>
    </location>
</feature>
<comment type="caution">
    <text evidence="2">The sequence shown here is derived from an EMBL/GenBank/DDBJ whole genome shotgun (WGS) entry which is preliminary data.</text>
</comment>
<feature type="transmembrane region" description="Helical" evidence="1">
    <location>
        <begin position="90"/>
        <end position="110"/>
    </location>
</feature>
<dbReference type="EMBL" id="JAVIZA010000001">
    <property type="protein sequence ID" value="MDR6166898.1"/>
    <property type="molecule type" value="Genomic_DNA"/>
</dbReference>
<protein>
    <submittedName>
        <fullName evidence="2">Membrane protein</fullName>
    </submittedName>
</protein>